<comment type="function">
    <text evidence="4 5">This protein binds to 23S rRNA in the presence of protein L20.</text>
</comment>
<dbReference type="EMBL" id="QFOT01000055">
    <property type="protein sequence ID" value="PZP55683.1"/>
    <property type="molecule type" value="Genomic_DNA"/>
</dbReference>
<evidence type="ECO:0000256" key="1">
    <source>
        <dbReference type="ARBA" id="ARBA00008563"/>
    </source>
</evidence>
<evidence type="ECO:0000256" key="5">
    <source>
        <dbReference type="RuleBase" id="RU000562"/>
    </source>
</evidence>
<keyword evidence="4 5" id="KW-0694">RNA-binding</keyword>
<dbReference type="SUPFAM" id="SSF141091">
    <property type="entry name" value="L21p-like"/>
    <property type="match status" value="1"/>
</dbReference>
<dbReference type="Pfam" id="PF00829">
    <property type="entry name" value="Ribosomal_L21p"/>
    <property type="match status" value="1"/>
</dbReference>
<dbReference type="InterPro" id="IPR028909">
    <property type="entry name" value="bL21-like"/>
</dbReference>
<protein>
    <recommendedName>
        <fullName evidence="4">Large ribosomal subunit protein bL21</fullName>
    </recommendedName>
</protein>
<dbReference type="GO" id="GO:0005840">
    <property type="term" value="C:ribosome"/>
    <property type="evidence" value="ECO:0007669"/>
    <property type="project" value="UniProtKB-KW"/>
</dbReference>
<dbReference type="Proteomes" id="UP000249739">
    <property type="component" value="Unassembled WGS sequence"/>
</dbReference>
<evidence type="ECO:0000256" key="3">
    <source>
        <dbReference type="ARBA" id="ARBA00023274"/>
    </source>
</evidence>
<dbReference type="PANTHER" id="PTHR21349">
    <property type="entry name" value="50S RIBOSOMAL PROTEIN L21"/>
    <property type="match status" value="1"/>
</dbReference>
<dbReference type="InterPro" id="IPR036164">
    <property type="entry name" value="bL21-like_sf"/>
</dbReference>
<dbReference type="GO" id="GO:1990904">
    <property type="term" value="C:ribonucleoprotein complex"/>
    <property type="evidence" value="ECO:0007669"/>
    <property type="project" value="UniProtKB-KW"/>
</dbReference>
<evidence type="ECO:0000313" key="7">
    <source>
        <dbReference type="Proteomes" id="UP000249739"/>
    </source>
</evidence>
<gene>
    <name evidence="4 6" type="primary">rplU</name>
    <name evidence="6" type="ORF">DI586_06070</name>
</gene>
<dbReference type="NCBIfam" id="TIGR00061">
    <property type="entry name" value="L21"/>
    <property type="match status" value="1"/>
</dbReference>
<dbReference type="GO" id="GO:0006412">
    <property type="term" value="P:translation"/>
    <property type="evidence" value="ECO:0007669"/>
    <property type="project" value="UniProtKB-UniRule"/>
</dbReference>
<comment type="subunit">
    <text evidence="4">Part of the 50S ribosomal subunit. Contacts protein L20.</text>
</comment>
<comment type="similarity">
    <text evidence="1 4 5">Belongs to the bacterial ribosomal protein bL21 family.</text>
</comment>
<comment type="caution">
    <text evidence="6">The sequence shown here is derived from an EMBL/GenBank/DDBJ whole genome shotgun (WGS) entry which is preliminary data.</text>
</comment>
<keyword evidence="4 5" id="KW-0699">rRNA-binding</keyword>
<dbReference type="GO" id="GO:0019843">
    <property type="term" value="F:rRNA binding"/>
    <property type="evidence" value="ECO:0007669"/>
    <property type="project" value="UniProtKB-UniRule"/>
</dbReference>
<proteinExistence type="inferred from homology"/>
<keyword evidence="3 4" id="KW-0687">Ribonucleoprotein</keyword>
<evidence type="ECO:0000256" key="4">
    <source>
        <dbReference type="HAMAP-Rule" id="MF_01363"/>
    </source>
</evidence>
<organism evidence="6 7">
    <name type="scientific">Micavibrio aeruginosavorus</name>
    <dbReference type="NCBI Taxonomy" id="349221"/>
    <lineage>
        <taxon>Bacteria</taxon>
        <taxon>Pseudomonadati</taxon>
        <taxon>Bdellovibrionota</taxon>
        <taxon>Bdellovibrionia</taxon>
        <taxon>Bdellovibrionales</taxon>
        <taxon>Pseudobdellovibrionaceae</taxon>
        <taxon>Micavibrio</taxon>
    </lineage>
</organism>
<dbReference type="PANTHER" id="PTHR21349:SF0">
    <property type="entry name" value="LARGE RIBOSOMAL SUBUNIT PROTEIN BL21M"/>
    <property type="match status" value="1"/>
</dbReference>
<accession>A0A2W5FL18</accession>
<sequence>MYAIIKTGGKQYKVQKDLRLTVEKLEGNPGDTIDLGKSLFHFDGDKATAQGSTITAEIVEHTRGDKILIFKKRRRQNSRRKNGHRQSYTTIKIIDIKAA</sequence>
<name>A0A2W5FL18_9BACT</name>
<dbReference type="HAMAP" id="MF_01363">
    <property type="entry name" value="Ribosomal_bL21"/>
    <property type="match status" value="1"/>
</dbReference>
<evidence type="ECO:0000313" key="6">
    <source>
        <dbReference type="EMBL" id="PZP55683.1"/>
    </source>
</evidence>
<keyword evidence="2 4" id="KW-0689">Ribosomal protein</keyword>
<dbReference type="GO" id="GO:0005737">
    <property type="term" value="C:cytoplasm"/>
    <property type="evidence" value="ECO:0007669"/>
    <property type="project" value="UniProtKB-ARBA"/>
</dbReference>
<evidence type="ECO:0000256" key="2">
    <source>
        <dbReference type="ARBA" id="ARBA00022980"/>
    </source>
</evidence>
<reference evidence="6 7" key="1">
    <citation type="submission" date="2017-08" db="EMBL/GenBank/DDBJ databases">
        <title>Infants hospitalized years apart are colonized by the same room-sourced microbial strains.</title>
        <authorList>
            <person name="Brooks B."/>
            <person name="Olm M.R."/>
            <person name="Firek B.A."/>
            <person name="Baker R."/>
            <person name="Thomas B.C."/>
            <person name="Morowitz M.J."/>
            <person name="Banfield J.F."/>
        </authorList>
    </citation>
    <scope>NUCLEOTIDE SEQUENCE [LARGE SCALE GENOMIC DNA]</scope>
    <source>
        <strain evidence="6">S2_006_000_R2_64</strain>
    </source>
</reference>
<dbReference type="AlphaFoldDB" id="A0A2W5FL18"/>
<dbReference type="GO" id="GO:0003735">
    <property type="term" value="F:structural constituent of ribosome"/>
    <property type="evidence" value="ECO:0007669"/>
    <property type="project" value="InterPro"/>
</dbReference>
<dbReference type="InterPro" id="IPR001787">
    <property type="entry name" value="Ribosomal_bL21"/>
</dbReference>